<organism evidence="1 2">
    <name type="scientific">Streblomastix strix</name>
    <dbReference type="NCBI Taxonomy" id="222440"/>
    <lineage>
        <taxon>Eukaryota</taxon>
        <taxon>Metamonada</taxon>
        <taxon>Preaxostyla</taxon>
        <taxon>Oxymonadida</taxon>
        <taxon>Streblomastigidae</taxon>
        <taxon>Streblomastix</taxon>
    </lineage>
</organism>
<reference evidence="1 2" key="1">
    <citation type="submission" date="2019-03" db="EMBL/GenBank/DDBJ databases">
        <title>Single cell metagenomics reveals metabolic interactions within the superorganism composed of flagellate Streblomastix strix and complex community of Bacteroidetes bacteria on its surface.</title>
        <authorList>
            <person name="Treitli S.C."/>
            <person name="Kolisko M."/>
            <person name="Husnik F."/>
            <person name="Keeling P."/>
            <person name="Hampl V."/>
        </authorList>
    </citation>
    <scope>NUCLEOTIDE SEQUENCE [LARGE SCALE GENOMIC DNA]</scope>
    <source>
        <strain evidence="1">ST1C</strain>
    </source>
</reference>
<name>A0A5J4TGZ4_9EUKA</name>
<proteinExistence type="predicted"/>
<dbReference type="EMBL" id="SNRW01032071">
    <property type="protein sequence ID" value="KAA6357000.1"/>
    <property type="molecule type" value="Genomic_DNA"/>
</dbReference>
<protein>
    <submittedName>
        <fullName evidence="1">Uncharacterized protein</fullName>
    </submittedName>
</protein>
<dbReference type="Proteomes" id="UP000324800">
    <property type="component" value="Unassembled WGS sequence"/>
</dbReference>
<comment type="caution">
    <text evidence="1">The sequence shown here is derived from an EMBL/GenBank/DDBJ whole genome shotgun (WGS) entry which is preliminary data.</text>
</comment>
<gene>
    <name evidence="1" type="ORF">EZS28_047473</name>
</gene>
<dbReference type="AlphaFoldDB" id="A0A5J4TGZ4"/>
<evidence type="ECO:0000313" key="2">
    <source>
        <dbReference type="Proteomes" id="UP000324800"/>
    </source>
</evidence>
<accession>A0A5J4TGZ4</accession>
<evidence type="ECO:0000313" key="1">
    <source>
        <dbReference type="EMBL" id="KAA6357000.1"/>
    </source>
</evidence>
<sequence length="122" mass="13076">MAMGEVLKTLSIHPQSLTISKEEIFDQPLTQLTSGEVKYTRAPHEARGSVIVTAAVADNPTASAITNFNALADITAVQTVLMTAGMPDGQGYDTSEVLHFWLGFSTACGPFNQFAIRKDSTN</sequence>